<protein>
    <submittedName>
        <fullName evidence="5">MarR family transcriptional regulator</fullName>
    </submittedName>
</protein>
<keyword evidence="3" id="KW-0804">Transcription</keyword>
<dbReference type="InParanoid" id="A0A2G4YN28"/>
<sequence>MTVAGHSSSLIGGHETPEARTKLDFLECLRLIERLHRRMLDIVKNRLDGVGMNDVNSVQALLLYNIGDHEMTAGDLRNRGYYLGSNVSYNLKKLVEAGYIKQERAEHDRRALRIWLSDEGKKVCDLVGDLFDENLKTVQEKNVFADADVSEMRNSLRKLESFWTDQLRFQAY</sequence>
<evidence type="ECO:0000256" key="3">
    <source>
        <dbReference type="ARBA" id="ARBA00023163"/>
    </source>
</evidence>
<feature type="domain" description="HTH marR-type" evidence="4">
    <location>
        <begin position="25"/>
        <end position="161"/>
    </location>
</feature>
<organism evidence="5 6">
    <name type="scientific">Paremcibacter congregatus</name>
    <dbReference type="NCBI Taxonomy" id="2043170"/>
    <lineage>
        <taxon>Bacteria</taxon>
        <taxon>Pseudomonadati</taxon>
        <taxon>Pseudomonadota</taxon>
        <taxon>Alphaproteobacteria</taxon>
        <taxon>Emcibacterales</taxon>
        <taxon>Emcibacteraceae</taxon>
        <taxon>Paremcibacter</taxon>
    </lineage>
</organism>
<proteinExistence type="predicted"/>
<dbReference type="Pfam" id="PF12802">
    <property type="entry name" value="MarR_2"/>
    <property type="match status" value="1"/>
</dbReference>
<dbReference type="PANTHER" id="PTHR33164:SF102">
    <property type="entry name" value="TRANSCRIPTIONAL REGULATORY PROTEIN"/>
    <property type="match status" value="1"/>
</dbReference>
<dbReference type="InterPro" id="IPR039422">
    <property type="entry name" value="MarR/SlyA-like"/>
</dbReference>
<name>A0A2G4YN28_9PROT</name>
<dbReference type="OrthoDB" id="9793286at2"/>
<accession>A0A2G4YN28</accession>
<dbReference type="GO" id="GO:0006950">
    <property type="term" value="P:response to stress"/>
    <property type="evidence" value="ECO:0007669"/>
    <property type="project" value="TreeGrafter"/>
</dbReference>
<dbReference type="GO" id="GO:0003677">
    <property type="term" value="F:DNA binding"/>
    <property type="evidence" value="ECO:0007669"/>
    <property type="project" value="UniProtKB-KW"/>
</dbReference>
<dbReference type="RefSeq" id="WP_099474775.1">
    <property type="nucleotide sequence ID" value="NZ_CAXBMK010000001.1"/>
</dbReference>
<dbReference type="PROSITE" id="PS01117">
    <property type="entry name" value="HTH_MARR_1"/>
    <property type="match status" value="1"/>
</dbReference>
<dbReference type="SMART" id="SM00347">
    <property type="entry name" value="HTH_MARR"/>
    <property type="match status" value="1"/>
</dbReference>
<keyword evidence="1" id="KW-0805">Transcription regulation</keyword>
<keyword evidence="6" id="KW-1185">Reference proteome</keyword>
<evidence type="ECO:0000256" key="1">
    <source>
        <dbReference type="ARBA" id="ARBA00023015"/>
    </source>
</evidence>
<dbReference type="InterPro" id="IPR023187">
    <property type="entry name" value="Tscrpt_reg_MarR-type_CS"/>
</dbReference>
<dbReference type="AlphaFoldDB" id="A0A2G4YN28"/>
<dbReference type="Gene3D" id="1.10.10.10">
    <property type="entry name" value="Winged helix-like DNA-binding domain superfamily/Winged helix DNA-binding domain"/>
    <property type="match status" value="1"/>
</dbReference>
<evidence type="ECO:0000313" key="5">
    <source>
        <dbReference type="EMBL" id="PHZ83718.1"/>
    </source>
</evidence>
<dbReference type="EMBL" id="PDEM01000031">
    <property type="protein sequence ID" value="PHZ83718.1"/>
    <property type="molecule type" value="Genomic_DNA"/>
</dbReference>
<evidence type="ECO:0000313" key="6">
    <source>
        <dbReference type="Proteomes" id="UP000229730"/>
    </source>
</evidence>
<dbReference type="SUPFAM" id="SSF46785">
    <property type="entry name" value="Winged helix' DNA-binding domain"/>
    <property type="match status" value="1"/>
</dbReference>
<comment type="caution">
    <text evidence="5">The sequence shown here is derived from an EMBL/GenBank/DDBJ whole genome shotgun (WGS) entry which is preliminary data.</text>
</comment>
<gene>
    <name evidence="5" type="ORF">CRD36_15195</name>
</gene>
<reference evidence="5 6" key="1">
    <citation type="submission" date="2017-10" db="EMBL/GenBank/DDBJ databases">
        <title>Frigbacter circumglobatus gen. nov. sp. nov., isolated from sediment cultured in situ.</title>
        <authorList>
            <person name="Zhao Z."/>
        </authorList>
    </citation>
    <scope>NUCLEOTIDE SEQUENCE [LARGE SCALE GENOMIC DNA]</scope>
    <source>
        <strain evidence="5 6">ZYL</strain>
    </source>
</reference>
<dbReference type="InterPro" id="IPR036388">
    <property type="entry name" value="WH-like_DNA-bd_sf"/>
</dbReference>
<dbReference type="InterPro" id="IPR000835">
    <property type="entry name" value="HTH_MarR-typ"/>
</dbReference>
<evidence type="ECO:0000256" key="2">
    <source>
        <dbReference type="ARBA" id="ARBA00023125"/>
    </source>
</evidence>
<dbReference type="PROSITE" id="PS50995">
    <property type="entry name" value="HTH_MARR_2"/>
    <property type="match status" value="1"/>
</dbReference>
<dbReference type="InterPro" id="IPR036390">
    <property type="entry name" value="WH_DNA-bd_sf"/>
</dbReference>
<keyword evidence="2" id="KW-0238">DNA-binding</keyword>
<evidence type="ECO:0000259" key="4">
    <source>
        <dbReference type="PROSITE" id="PS50995"/>
    </source>
</evidence>
<dbReference type="GO" id="GO:0003700">
    <property type="term" value="F:DNA-binding transcription factor activity"/>
    <property type="evidence" value="ECO:0007669"/>
    <property type="project" value="InterPro"/>
</dbReference>
<dbReference type="PANTHER" id="PTHR33164">
    <property type="entry name" value="TRANSCRIPTIONAL REGULATOR, MARR FAMILY"/>
    <property type="match status" value="1"/>
</dbReference>
<dbReference type="Proteomes" id="UP000229730">
    <property type="component" value="Unassembled WGS sequence"/>
</dbReference>